<comment type="caution">
    <text evidence="1">The sequence shown here is derived from an EMBL/GenBank/DDBJ whole genome shotgun (WGS) entry which is preliminary data.</text>
</comment>
<name>A0AA41ZH70_9GAMM</name>
<dbReference type="AlphaFoldDB" id="A0AA41ZH70"/>
<dbReference type="EMBL" id="JAPIVE010000004">
    <property type="protein sequence ID" value="MCX2525197.1"/>
    <property type="molecule type" value="Genomic_DNA"/>
</dbReference>
<keyword evidence="1" id="KW-0808">Transferase</keyword>
<keyword evidence="2" id="KW-1185">Reference proteome</keyword>
<organism evidence="1 2">
    <name type="scientific">Larsenimonas rhizosphaerae</name>
    <dbReference type="NCBI Taxonomy" id="2944682"/>
    <lineage>
        <taxon>Bacteria</taxon>
        <taxon>Pseudomonadati</taxon>
        <taxon>Pseudomonadota</taxon>
        <taxon>Gammaproteobacteria</taxon>
        <taxon>Oceanospirillales</taxon>
        <taxon>Halomonadaceae</taxon>
        <taxon>Larsenimonas</taxon>
    </lineage>
</organism>
<dbReference type="Pfam" id="PF08843">
    <property type="entry name" value="AbiEii"/>
    <property type="match status" value="1"/>
</dbReference>
<dbReference type="Proteomes" id="UP001165678">
    <property type="component" value="Unassembled WGS sequence"/>
</dbReference>
<protein>
    <submittedName>
        <fullName evidence="1">Nucleotidyl transferase AbiEii/AbiGii toxin family protein</fullName>
    </submittedName>
</protein>
<evidence type="ECO:0000313" key="2">
    <source>
        <dbReference type="Proteomes" id="UP001165678"/>
    </source>
</evidence>
<dbReference type="RefSeq" id="WP_265896747.1">
    <property type="nucleotide sequence ID" value="NZ_JAPIVE010000004.1"/>
</dbReference>
<accession>A0AA41ZH70</accession>
<dbReference type="GO" id="GO:0016740">
    <property type="term" value="F:transferase activity"/>
    <property type="evidence" value="ECO:0007669"/>
    <property type="project" value="UniProtKB-KW"/>
</dbReference>
<gene>
    <name evidence="1" type="ORF">OQ287_13185</name>
</gene>
<proteinExistence type="predicted"/>
<reference evidence="1" key="1">
    <citation type="submission" date="2022-11" db="EMBL/GenBank/DDBJ databases">
        <title>Larsenimonas rhizosphaerae sp. nov., isolated from a tidal mudflat.</title>
        <authorList>
            <person name="Lee S.D."/>
            <person name="Kim I.S."/>
        </authorList>
    </citation>
    <scope>NUCLEOTIDE SEQUENCE</scope>
    <source>
        <strain evidence="1">GH2-1</strain>
    </source>
</reference>
<sequence length="149" mass="16979">MTVTEFEESYRSACRIEFDDEPGLVLPVASLEGIMIMKLIAWSERDPIVSRKDAADIDYLLGNYERIDADRGTLFETEWQFVMRRYDYNIQIAAAYLLGHRVRQIALEETLEVLAALLIEASTCFLRTWRDQAAPGMTAKPCSTHSKPG</sequence>
<dbReference type="InterPro" id="IPR014942">
    <property type="entry name" value="AbiEii"/>
</dbReference>
<evidence type="ECO:0000313" key="1">
    <source>
        <dbReference type="EMBL" id="MCX2525197.1"/>
    </source>
</evidence>